<evidence type="ECO:0000313" key="4">
    <source>
        <dbReference type="Proteomes" id="UP001244552"/>
    </source>
</evidence>
<name>A0ABU0MRN7_9PROT</name>
<sequence length="524" mass="55291">MLPARFQSSLATAERALGRLEAALADPAIRRRHAADARTRSVRAVLRLDGHSVAADDLHLIGTAPDAVAPGARADAALGAALQRWAAALDGGRAPGDPTPGIAPAPPPSHPTGLAADGLRAALEGLALLVDGEDTGANPAPAATGPAVDKTPSLFPWTVPWAMAALAGWSEIRGLPEPGAEAADAIAAGLATVARTLAASPGLDGALRAMVQLHHRDDPPLPRRRGSDDPFENPLARHLRRQAQARSGSGFWSTLARLAAPALLRRACGLTQAELPLVASLAASPAPFRAMLVAAEEEAVGWLLGQVSRQAEAELQRLAELERRAAAHRAALRGRRRDAGVWALLDQLEEEPALTVRQAARRLGCSERAARTTLALLAEAGILRPLPAWRDVEETPRRTVRPLVWLAADIMPVLPAVAKPARRRTTALREPGAAMHWQPIAGAPQDGKRCLVWAGRPAWAAYVAQADGGGQWREGRRVLQPTHWLPLAPPEQADAKASGRKDDSSREEHTGPGRPIAPRPGNAT</sequence>
<dbReference type="RefSeq" id="WP_209984060.1">
    <property type="nucleotide sequence ID" value="NZ_JAGINO010000013.1"/>
</dbReference>
<evidence type="ECO:0008006" key="5">
    <source>
        <dbReference type="Google" id="ProtNLM"/>
    </source>
</evidence>
<accession>A0ABU0MRN7</accession>
<gene>
    <name evidence="3" type="ORF">QO018_005033</name>
</gene>
<keyword evidence="4" id="KW-1185">Reference proteome</keyword>
<evidence type="ECO:0000256" key="1">
    <source>
        <dbReference type="SAM" id="Coils"/>
    </source>
</evidence>
<keyword evidence="1" id="KW-0175">Coiled coil</keyword>
<protein>
    <recommendedName>
        <fullName evidence="5">HTH marR-type domain-containing protein</fullName>
    </recommendedName>
</protein>
<dbReference type="Proteomes" id="UP001244552">
    <property type="component" value="Unassembled WGS sequence"/>
</dbReference>
<evidence type="ECO:0000313" key="3">
    <source>
        <dbReference type="EMBL" id="MDQ0536142.1"/>
    </source>
</evidence>
<feature type="region of interest" description="Disordered" evidence="2">
    <location>
        <begin position="481"/>
        <end position="524"/>
    </location>
</feature>
<feature type="compositionally biased region" description="Basic and acidic residues" evidence="2">
    <location>
        <begin position="493"/>
        <end position="511"/>
    </location>
</feature>
<proteinExistence type="predicted"/>
<reference evidence="3 4" key="1">
    <citation type="submission" date="2023-07" db="EMBL/GenBank/DDBJ databases">
        <title>Genomic Encyclopedia of Type Strains, Phase IV (KMG-IV): sequencing the most valuable type-strain genomes for metagenomic binning, comparative biology and taxonomic classification.</title>
        <authorList>
            <person name="Goeker M."/>
        </authorList>
    </citation>
    <scope>NUCLEOTIDE SEQUENCE [LARGE SCALE GENOMIC DNA]</scope>
    <source>
        <strain evidence="3 4">DSM 19922</strain>
    </source>
</reference>
<organism evidence="3 4">
    <name type="scientific">Azospirillum picis</name>
    <dbReference type="NCBI Taxonomy" id="488438"/>
    <lineage>
        <taxon>Bacteria</taxon>
        <taxon>Pseudomonadati</taxon>
        <taxon>Pseudomonadota</taxon>
        <taxon>Alphaproteobacteria</taxon>
        <taxon>Rhodospirillales</taxon>
        <taxon>Azospirillaceae</taxon>
        <taxon>Azospirillum</taxon>
    </lineage>
</organism>
<dbReference type="EMBL" id="JAUSVU010000023">
    <property type="protein sequence ID" value="MDQ0536142.1"/>
    <property type="molecule type" value="Genomic_DNA"/>
</dbReference>
<evidence type="ECO:0000256" key="2">
    <source>
        <dbReference type="SAM" id="MobiDB-lite"/>
    </source>
</evidence>
<feature type="coiled-coil region" evidence="1">
    <location>
        <begin position="304"/>
        <end position="331"/>
    </location>
</feature>
<comment type="caution">
    <text evidence="3">The sequence shown here is derived from an EMBL/GenBank/DDBJ whole genome shotgun (WGS) entry which is preliminary data.</text>
</comment>